<accession>A0A8S5LMB4</accession>
<protein>
    <submittedName>
        <fullName evidence="1">Uncharacterized protein</fullName>
    </submittedName>
</protein>
<evidence type="ECO:0000313" key="1">
    <source>
        <dbReference type="EMBL" id="DAD71094.1"/>
    </source>
</evidence>
<sequence>MATRCLIGCKDPNTNNIDYIYCHWDGYPQGEGGVGDTLKRFYTSKDKVKKLISLGDLSSLRPRLAPEPGEEHTFENFLSNVCIFYHRDRKEPYEETVHRTNIGFELEPPLGPEYLYLFENGKWKYCEKKHDWKEL</sequence>
<reference evidence="1" key="1">
    <citation type="journal article" date="2021" name="Proc. Natl. Acad. Sci. U.S.A.">
        <title>A Catalog of Tens of Thousands of Viruses from Human Metagenomes Reveals Hidden Associations with Chronic Diseases.</title>
        <authorList>
            <person name="Tisza M.J."/>
            <person name="Buck C.B."/>
        </authorList>
    </citation>
    <scope>NUCLEOTIDE SEQUENCE</scope>
    <source>
        <strain evidence="1">CtiuS14</strain>
    </source>
</reference>
<name>A0A8S5LMB4_9CAUD</name>
<proteinExistence type="predicted"/>
<dbReference type="EMBL" id="BK015876">
    <property type="protein sequence ID" value="DAD71094.1"/>
    <property type="molecule type" value="Genomic_DNA"/>
</dbReference>
<organism evidence="1">
    <name type="scientific">Podoviridae sp. ctiuS14</name>
    <dbReference type="NCBI Taxonomy" id="2827620"/>
    <lineage>
        <taxon>Viruses</taxon>
        <taxon>Duplodnaviria</taxon>
        <taxon>Heunggongvirae</taxon>
        <taxon>Uroviricota</taxon>
        <taxon>Caudoviricetes</taxon>
    </lineage>
</organism>